<feature type="transmembrane region" description="Helical" evidence="7">
    <location>
        <begin position="115"/>
        <end position="136"/>
    </location>
</feature>
<accession>A0ABU0MR41</accession>
<feature type="transmembrane region" description="Helical" evidence="7">
    <location>
        <begin position="75"/>
        <end position="95"/>
    </location>
</feature>
<evidence type="ECO:0000313" key="9">
    <source>
        <dbReference type="EMBL" id="MDQ0535946.1"/>
    </source>
</evidence>
<feature type="transmembrane region" description="Helical" evidence="7">
    <location>
        <begin position="157"/>
        <end position="179"/>
    </location>
</feature>
<keyword evidence="2" id="KW-0813">Transport</keyword>
<dbReference type="PANTHER" id="PTHR13414:SF9">
    <property type="entry name" value="PROTON-COUPLED ZINC ANTIPORTER SLC30A9, MITOCHONDRIAL"/>
    <property type="match status" value="1"/>
</dbReference>
<keyword evidence="5 7" id="KW-0472">Membrane</keyword>
<dbReference type="PANTHER" id="PTHR13414">
    <property type="entry name" value="HUEL-CATION TRANSPORTER"/>
    <property type="match status" value="1"/>
</dbReference>
<comment type="subcellular location">
    <subcellularLocation>
        <location evidence="1">Membrane</location>
        <topology evidence="1">Multi-pass membrane protein</topology>
    </subcellularLocation>
</comment>
<dbReference type="RefSeq" id="WP_307354528.1">
    <property type="nucleotide sequence ID" value="NZ_JAGINO010000023.1"/>
</dbReference>
<dbReference type="Gene3D" id="1.20.1510.10">
    <property type="entry name" value="Cation efflux protein transmembrane domain"/>
    <property type="match status" value="1"/>
</dbReference>
<dbReference type="NCBIfam" id="TIGR01297">
    <property type="entry name" value="CDF"/>
    <property type="match status" value="1"/>
</dbReference>
<evidence type="ECO:0000313" key="10">
    <source>
        <dbReference type="Proteomes" id="UP001244552"/>
    </source>
</evidence>
<feature type="compositionally biased region" description="Gly residues" evidence="6">
    <location>
        <begin position="316"/>
        <end position="329"/>
    </location>
</feature>
<reference evidence="9 10" key="1">
    <citation type="submission" date="2023-07" db="EMBL/GenBank/DDBJ databases">
        <title>Genomic Encyclopedia of Type Strains, Phase IV (KMG-IV): sequencing the most valuable type-strain genomes for metagenomic binning, comparative biology and taxonomic classification.</title>
        <authorList>
            <person name="Goeker M."/>
        </authorList>
    </citation>
    <scope>NUCLEOTIDE SEQUENCE [LARGE SCALE GENOMIC DNA]</scope>
    <source>
        <strain evidence="9 10">DSM 19922</strain>
    </source>
</reference>
<feature type="domain" description="Cation efflux protein transmembrane" evidence="8">
    <location>
        <begin position="9"/>
        <end position="216"/>
    </location>
</feature>
<dbReference type="InterPro" id="IPR002524">
    <property type="entry name" value="Cation_efflux"/>
</dbReference>
<dbReference type="Gene3D" id="3.30.70.1350">
    <property type="entry name" value="Cation efflux protein, cytoplasmic domain"/>
    <property type="match status" value="1"/>
</dbReference>
<proteinExistence type="predicted"/>
<evidence type="ECO:0000256" key="1">
    <source>
        <dbReference type="ARBA" id="ARBA00004141"/>
    </source>
</evidence>
<dbReference type="InterPro" id="IPR058533">
    <property type="entry name" value="Cation_efflux_TM"/>
</dbReference>
<dbReference type="InterPro" id="IPR036837">
    <property type="entry name" value="Cation_efflux_CTD_sf"/>
</dbReference>
<sequence length="337" mass="36039">MAEGSTKVVLAALGGNLAIAITKFVASALTGSAAMFSEAIHSVVDSGNQVLLLYGIRRARRPPTPQHPFGHGREVYFWSFVVAVLLFGIGAGLSIYDGWQALGHPEPVENPWVNFAVLGFAVLFEGFSWLVALREFRRTQGGLGILSAVHRSKNPSVFVVLFEDTAALIGLLLAGGGLIVGEMTGNPVWDAYASIAIGVVLAVVAAMLAYESKGLLIGESADRRIVDGIRRIVGEEARVKRPLDVLTMHMGPDDVLLNLSVEFQDSLNARDVEDAVCALETRIRRDYPIIRRIFVEAESLRARRNRQAAEEQAGDGQAGGGPVKGGGFDGPAQVPAQ</sequence>
<comment type="caution">
    <text evidence="9">The sequence shown here is derived from an EMBL/GenBank/DDBJ whole genome shotgun (WGS) entry which is preliminary data.</text>
</comment>
<evidence type="ECO:0000256" key="7">
    <source>
        <dbReference type="SAM" id="Phobius"/>
    </source>
</evidence>
<feature type="region of interest" description="Disordered" evidence="6">
    <location>
        <begin position="305"/>
        <end position="337"/>
    </location>
</feature>
<dbReference type="SUPFAM" id="SSF161111">
    <property type="entry name" value="Cation efflux protein transmembrane domain-like"/>
    <property type="match status" value="1"/>
</dbReference>
<dbReference type="Pfam" id="PF01545">
    <property type="entry name" value="Cation_efflux"/>
    <property type="match status" value="1"/>
</dbReference>
<dbReference type="SUPFAM" id="SSF160240">
    <property type="entry name" value="Cation efflux protein cytoplasmic domain-like"/>
    <property type="match status" value="1"/>
</dbReference>
<feature type="transmembrane region" description="Helical" evidence="7">
    <location>
        <begin position="191"/>
        <end position="210"/>
    </location>
</feature>
<protein>
    <submittedName>
        <fullName evidence="9">Cation diffusion facilitator family transporter</fullName>
    </submittedName>
</protein>
<evidence type="ECO:0000256" key="5">
    <source>
        <dbReference type="ARBA" id="ARBA00023136"/>
    </source>
</evidence>
<evidence type="ECO:0000256" key="3">
    <source>
        <dbReference type="ARBA" id="ARBA00022692"/>
    </source>
</evidence>
<dbReference type="Proteomes" id="UP001244552">
    <property type="component" value="Unassembled WGS sequence"/>
</dbReference>
<organism evidence="9 10">
    <name type="scientific">Azospirillum picis</name>
    <dbReference type="NCBI Taxonomy" id="488438"/>
    <lineage>
        <taxon>Bacteria</taxon>
        <taxon>Pseudomonadati</taxon>
        <taxon>Pseudomonadota</taxon>
        <taxon>Alphaproteobacteria</taxon>
        <taxon>Rhodospirillales</taxon>
        <taxon>Azospirillaceae</taxon>
        <taxon>Azospirillum</taxon>
    </lineage>
</organism>
<evidence type="ECO:0000256" key="2">
    <source>
        <dbReference type="ARBA" id="ARBA00022448"/>
    </source>
</evidence>
<name>A0ABU0MR41_9PROT</name>
<evidence type="ECO:0000256" key="4">
    <source>
        <dbReference type="ARBA" id="ARBA00022989"/>
    </source>
</evidence>
<dbReference type="EMBL" id="JAUSVU010000021">
    <property type="protein sequence ID" value="MDQ0535946.1"/>
    <property type="molecule type" value="Genomic_DNA"/>
</dbReference>
<gene>
    <name evidence="9" type="ORF">QO018_004832</name>
</gene>
<keyword evidence="4 7" id="KW-1133">Transmembrane helix</keyword>
<keyword evidence="10" id="KW-1185">Reference proteome</keyword>
<feature type="transmembrane region" description="Helical" evidence="7">
    <location>
        <begin position="36"/>
        <end position="54"/>
    </location>
</feature>
<evidence type="ECO:0000259" key="8">
    <source>
        <dbReference type="Pfam" id="PF01545"/>
    </source>
</evidence>
<evidence type="ECO:0000256" key="6">
    <source>
        <dbReference type="SAM" id="MobiDB-lite"/>
    </source>
</evidence>
<dbReference type="InterPro" id="IPR027469">
    <property type="entry name" value="Cation_efflux_TMD_sf"/>
</dbReference>
<dbReference type="InterPro" id="IPR040177">
    <property type="entry name" value="SLC30A9"/>
</dbReference>
<keyword evidence="3 7" id="KW-0812">Transmembrane</keyword>